<evidence type="ECO:0000256" key="3">
    <source>
        <dbReference type="ARBA" id="ARBA00005769"/>
    </source>
</evidence>
<name>A0A368Z098_9RHOB</name>
<dbReference type="GO" id="GO:0051287">
    <property type="term" value="F:NAD binding"/>
    <property type="evidence" value="ECO:0007669"/>
    <property type="project" value="InterPro"/>
</dbReference>
<comment type="similarity">
    <text evidence="3 10 11">Belongs to the complex I 49 kDa subunit family.</text>
</comment>
<evidence type="ECO:0000256" key="10">
    <source>
        <dbReference type="HAMAP-Rule" id="MF_01358"/>
    </source>
</evidence>
<dbReference type="PROSITE" id="PS00535">
    <property type="entry name" value="COMPLEX1_49K"/>
    <property type="match status" value="1"/>
</dbReference>
<proteinExistence type="inferred from homology"/>
<gene>
    <name evidence="10" type="primary">nuoD</name>
    <name evidence="13" type="ORF">DFP89_105118</name>
</gene>
<dbReference type="AlphaFoldDB" id="A0A368Z098"/>
<feature type="domain" description="NADH-quinone oxidoreductase subunit D" evidence="12">
    <location>
        <begin position="140"/>
        <end position="412"/>
    </location>
</feature>
<keyword evidence="7 10" id="KW-0520">NAD</keyword>
<comment type="subcellular location">
    <subcellularLocation>
        <location evidence="2">Cell inner membrane</location>
        <topology evidence="2">Peripheral membrane protein</topology>
    </subcellularLocation>
    <subcellularLocation>
        <location evidence="10">Cell membrane</location>
        <topology evidence="10">Peripheral membrane protein</topology>
        <orientation evidence="10">Cytoplasmic side</orientation>
    </subcellularLocation>
</comment>
<dbReference type="NCBIfam" id="NF004739">
    <property type="entry name" value="PRK06075.1"/>
    <property type="match status" value="1"/>
</dbReference>
<comment type="catalytic activity">
    <reaction evidence="9 10">
        <text>a quinone + NADH + 5 H(+)(in) = a quinol + NAD(+) + 4 H(+)(out)</text>
        <dbReference type="Rhea" id="RHEA:57888"/>
        <dbReference type="ChEBI" id="CHEBI:15378"/>
        <dbReference type="ChEBI" id="CHEBI:24646"/>
        <dbReference type="ChEBI" id="CHEBI:57540"/>
        <dbReference type="ChEBI" id="CHEBI:57945"/>
        <dbReference type="ChEBI" id="CHEBI:132124"/>
    </reaction>
</comment>
<evidence type="ECO:0000256" key="1">
    <source>
        <dbReference type="ARBA" id="ARBA00002378"/>
    </source>
</evidence>
<dbReference type="RefSeq" id="WP_114348647.1">
    <property type="nucleotide sequence ID" value="NZ_QPJL01000005.1"/>
</dbReference>
<dbReference type="GO" id="GO:0005886">
    <property type="term" value="C:plasma membrane"/>
    <property type="evidence" value="ECO:0007669"/>
    <property type="project" value="UniProtKB-SubCell"/>
</dbReference>
<comment type="subunit">
    <text evidence="10">NDH-1 is composed of 14 different subunits. Subunits NuoB, C, D, E, F, and G constitute the peripheral sector of the complex.</text>
</comment>
<evidence type="ECO:0000313" key="14">
    <source>
        <dbReference type="Proteomes" id="UP000253345"/>
    </source>
</evidence>
<keyword evidence="6 10" id="KW-1278">Translocase</keyword>
<dbReference type="InterPro" id="IPR022885">
    <property type="entry name" value="NDH1_su_D/H"/>
</dbReference>
<dbReference type="EC" id="7.1.1.-" evidence="10"/>
<sequence>MDGDIRNNSYDDGSVDALTGEQSIRNFNINFGPQHPAAHGVLRMVLELDGEVVERADPHIGLLHRGTEKLMESRTYLQNLPYLDRLDYAAPMNQEHAWCLAIERLTGTKIPRRASLIRVLFSEIGRILNHLLGLTTGALDVGALTPPLWGFEAREELMIFYERASGARLHAAYFRPGGVHQDLPPDLLDDIEEWCERFPRLVDDLDTLLTENRIFKQRLVDIGIVTEQDALDWGYTGVMLRGSGLAWDLRRAQPYECYDEFDFQIPVGKQGDCYDRYLVRMAELRESCNIMKQAVQKLRAEPAGDVLARGKLTPPKRADMKRDMESLIHHFKLYTEGFKVPAGEVYAAVEAPKGEFGVYMVSDGTNKPWRAKLRAPGFAHLQSIDWMTKGHMLADIPAVIATLDIVFGEVDR</sequence>
<dbReference type="Pfam" id="PF00346">
    <property type="entry name" value="Complex1_49kDa"/>
    <property type="match status" value="1"/>
</dbReference>
<keyword evidence="8 10" id="KW-0830">Ubiquinone</keyword>
<evidence type="ECO:0000256" key="11">
    <source>
        <dbReference type="RuleBase" id="RU003685"/>
    </source>
</evidence>
<dbReference type="InterPro" id="IPR001135">
    <property type="entry name" value="NADH_Q_OxRdtase_suD"/>
</dbReference>
<dbReference type="Proteomes" id="UP000253345">
    <property type="component" value="Unassembled WGS sequence"/>
</dbReference>
<evidence type="ECO:0000256" key="5">
    <source>
        <dbReference type="ARBA" id="ARBA00022719"/>
    </source>
</evidence>
<evidence type="ECO:0000256" key="7">
    <source>
        <dbReference type="ARBA" id="ARBA00023027"/>
    </source>
</evidence>
<dbReference type="PANTHER" id="PTHR11993:SF10">
    <property type="entry name" value="NADH DEHYDROGENASE [UBIQUINONE] IRON-SULFUR PROTEIN 2, MITOCHONDRIAL"/>
    <property type="match status" value="1"/>
</dbReference>
<comment type="function">
    <text evidence="1 10">NDH-1 shuttles electrons from NADH, via FMN and iron-sulfur (Fe-S) centers, to quinones in the respiratory chain. The immediate electron acceptor for the enzyme in this species is believed to be ubiquinone. Couples the redox reaction to proton translocation (for every two electrons transferred, four hydrogen ions are translocated across the cytoplasmic membrane), and thus conserves the redox energy in a proton gradient.</text>
</comment>
<dbReference type="Gene3D" id="1.10.645.10">
    <property type="entry name" value="Cytochrome-c3 Hydrogenase, chain B"/>
    <property type="match status" value="1"/>
</dbReference>
<keyword evidence="4 10" id="KW-0813">Transport</keyword>
<dbReference type="GO" id="GO:0050136">
    <property type="term" value="F:NADH dehydrogenase (quinone) (non-electrogenic) activity"/>
    <property type="evidence" value="ECO:0007669"/>
    <property type="project" value="UniProtKB-UniRule"/>
</dbReference>
<dbReference type="InterPro" id="IPR029014">
    <property type="entry name" value="NiFe-Hase_large"/>
</dbReference>
<evidence type="ECO:0000259" key="12">
    <source>
        <dbReference type="Pfam" id="PF00346"/>
    </source>
</evidence>
<evidence type="ECO:0000256" key="8">
    <source>
        <dbReference type="ARBA" id="ARBA00023075"/>
    </source>
</evidence>
<comment type="caution">
    <text evidence="13">The sequence shown here is derived from an EMBL/GenBank/DDBJ whole genome shotgun (WGS) entry which is preliminary data.</text>
</comment>
<evidence type="ECO:0000256" key="6">
    <source>
        <dbReference type="ARBA" id="ARBA00022967"/>
    </source>
</evidence>
<dbReference type="NCBIfam" id="TIGR01962">
    <property type="entry name" value="NuoD"/>
    <property type="match status" value="1"/>
</dbReference>
<dbReference type="SUPFAM" id="SSF56762">
    <property type="entry name" value="HydB/Nqo4-like"/>
    <property type="match status" value="1"/>
</dbReference>
<reference evidence="13 14" key="1">
    <citation type="submission" date="2018-07" db="EMBL/GenBank/DDBJ databases">
        <title>Genomic Encyclopedia of Type Strains, Phase III (KMG-III): the genomes of soil and plant-associated and newly described type strains.</title>
        <authorList>
            <person name="Whitman W."/>
        </authorList>
    </citation>
    <scope>NUCLEOTIDE SEQUENCE [LARGE SCALE GENOMIC DNA]</scope>
    <source>
        <strain evidence="13 14">CECT 8525</strain>
    </source>
</reference>
<organism evidence="13 14">
    <name type="scientific">Paracoccus lutimaris</name>
    <dbReference type="NCBI Taxonomy" id="1490030"/>
    <lineage>
        <taxon>Bacteria</taxon>
        <taxon>Pseudomonadati</taxon>
        <taxon>Pseudomonadota</taxon>
        <taxon>Alphaproteobacteria</taxon>
        <taxon>Rhodobacterales</taxon>
        <taxon>Paracoccaceae</taxon>
        <taxon>Paracoccus</taxon>
    </lineage>
</organism>
<dbReference type="PANTHER" id="PTHR11993">
    <property type="entry name" value="NADH-UBIQUINONE OXIDOREDUCTASE 49 KDA SUBUNIT"/>
    <property type="match status" value="1"/>
</dbReference>
<evidence type="ECO:0000256" key="9">
    <source>
        <dbReference type="ARBA" id="ARBA00047712"/>
    </source>
</evidence>
<dbReference type="GO" id="GO:0048038">
    <property type="term" value="F:quinone binding"/>
    <property type="evidence" value="ECO:0007669"/>
    <property type="project" value="UniProtKB-KW"/>
</dbReference>
<evidence type="ECO:0000256" key="4">
    <source>
        <dbReference type="ARBA" id="ARBA00022448"/>
    </source>
</evidence>
<dbReference type="InterPro" id="IPR014029">
    <property type="entry name" value="NADH_UbQ_OxRdtase_49kDa_CS"/>
</dbReference>
<protein>
    <recommendedName>
        <fullName evidence="10">NADH-quinone oxidoreductase subunit D</fullName>
        <ecNumber evidence="10">7.1.1.-</ecNumber>
    </recommendedName>
    <alternativeName>
        <fullName evidence="10">NADH dehydrogenase I subunit D</fullName>
    </alternativeName>
    <alternativeName>
        <fullName evidence="10">NDH-1 subunit D</fullName>
    </alternativeName>
</protein>
<accession>A0A368Z098</accession>
<evidence type="ECO:0000256" key="2">
    <source>
        <dbReference type="ARBA" id="ARBA00004417"/>
    </source>
</evidence>
<evidence type="ECO:0000313" key="13">
    <source>
        <dbReference type="EMBL" id="RCW85851.1"/>
    </source>
</evidence>
<keyword evidence="10" id="KW-0472">Membrane</keyword>
<dbReference type="EMBL" id="QPJL01000005">
    <property type="protein sequence ID" value="RCW85851.1"/>
    <property type="molecule type" value="Genomic_DNA"/>
</dbReference>
<dbReference type="OrthoDB" id="9801496at2"/>
<keyword evidence="10" id="KW-1003">Cell membrane</keyword>
<keyword evidence="5 10" id="KW-0874">Quinone</keyword>
<keyword evidence="14" id="KW-1185">Reference proteome</keyword>
<dbReference type="FunFam" id="1.10.645.10:FF:000005">
    <property type="entry name" value="NADH-quinone oxidoreductase subunit D"/>
    <property type="match status" value="1"/>
</dbReference>
<dbReference type="HAMAP" id="MF_01358">
    <property type="entry name" value="NDH1_NuoD"/>
    <property type="match status" value="1"/>
</dbReference>